<dbReference type="EMBL" id="MFAM01000034">
    <property type="protein sequence ID" value="OGD78824.1"/>
    <property type="molecule type" value="Genomic_DNA"/>
</dbReference>
<dbReference type="InterPro" id="IPR003029">
    <property type="entry name" value="S1_domain"/>
</dbReference>
<dbReference type="Gene3D" id="2.40.50.140">
    <property type="entry name" value="Nucleic acid-binding proteins"/>
    <property type="match status" value="1"/>
</dbReference>
<dbReference type="PANTHER" id="PTHR30121:SF11">
    <property type="entry name" value="AAA+ ATPASE DOMAIN-CONTAINING PROTEIN"/>
    <property type="match status" value="1"/>
</dbReference>
<name>A0A1F5FH13_9BACT</name>
<evidence type="ECO:0000313" key="4">
    <source>
        <dbReference type="Proteomes" id="UP000176682"/>
    </source>
</evidence>
<feature type="domain" description="S1 motif" evidence="2">
    <location>
        <begin position="756"/>
        <end position="823"/>
    </location>
</feature>
<dbReference type="SMART" id="SM00316">
    <property type="entry name" value="S1"/>
    <property type="match status" value="1"/>
</dbReference>
<dbReference type="InterPro" id="IPR027417">
    <property type="entry name" value="P-loop_NTPase"/>
</dbReference>
<comment type="caution">
    <text evidence="3">The sequence shown here is derived from an EMBL/GenBank/DDBJ whole genome shotgun (WGS) entry which is preliminary data.</text>
</comment>
<feature type="region of interest" description="Disordered" evidence="1">
    <location>
        <begin position="876"/>
        <end position="923"/>
    </location>
</feature>
<dbReference type="Proteomes" id="UP000176682">
    <property type="component" value="Unassembled WGS sequence"/>
</dbReference>
<feature type="region of interest" description="Disordered" evidence="1">
    <location>
        <begin position="826"/>
        <end position="856"/>
    </location>
</feature>
<dbReference type="InterPro" id="IPR051162">
    <property type="entry name" value="T4SS_component"/>
</dbReference>
<dbReference type="InterPro" id="IPR002789">
    <property type="entry name" value="HerA_central"/>
</dbReference>
<dbReference type="PANTHER" id="PTHR30121">
    <property type="entry name" value="UNCHARACTERIZED PROTEIN YJGR-RELATED"/>
    <property type="match status" value="1"/>
</dbReference>
<dbReference type="SUPFAM" id="SSF52540">
    <property type="entry name" value="P-loop containing nucleoside triphosphate hydrolases"/>
    <property type="match status" value="1"/>
</dbReference>
<dbReference type="Pfam" id="PF00575">
    <property type="entry name" value="S1"/>
    <property type="match status" value="1"/>
</dbReference>
<dbReference type="InterPro" id="IPR058441">
    <property type="entry name" value="DUF8128"/>
</dbReference>
<evidence type="ECO:0000313" key="3">
    <source>
        <dbReference type="EMBL" id="OGD78824.1"/>
    </source>
</evidence>
<dbReference type="InterPro" id="IPR012340">
    <property type="entry name" value="NA-bd_OB-fold"/>
</dbReference>
<dbReference type="GO" id="GO:0003676">
    <property type="term" value="F:nucleic acid binding"/>
    <property type="evidence" value="ECO:0007669"/>
    <property type="project" value="InterPro"/>
</dbReference>
<dbReference type="PROSITE" id="PS50126">
    <property type="entry name" value="S1"/>
    <property type="match status" value="1"/>
</dbReference>
<reference evidence="3 4" key="1">
    <citation type="journal article" date="2016" name="Nat. Commun.">
        <title>Thousands of microbial genomes shed light on interconnected biogeochemical processes in an aquifer system.</title>
        <authorList>
            <person name="Anantharaman K."/>
            <person name="Brown C.T."/>
            <person name="Hug L.A."/>
            <person name="Sharon I."/>
            <person name="Castelle C.J."/>
            <person name="Probst A.J."/>
            <person name="Thomas B.C."/>
            <person name="Singh A."/>
            <person name="Wilkins M.J."/>
            <person name="Karaoz U."/>
            <person name="Brodie E.L."/>
            <person name="Williams K.H."/>
            <person name="Hubbard S.S."/>
            <person name="Banfield J.F."/>
        </authorList>
    </citation>
    <scope>NUCLEOTIDE SEQUENCE [LARGE SCALE GENOMIC DNA]</scope>
</reference>
<gene>
    <name evidence="3" type="ORF">A2368_03245</name>
</gene>
<dbReference type="SUPFAM" id="SSF50249">
    <property type="entry name" value="Nucleic acid-binding proteins"/>
    <property type="match status" value="1"/>
</dbReference>
<proteinExistence type="predicted"/>
<dbReference type="Pfam" id="PF01935">
    <property type="entry name" value="DUF87"/>
    <property type="match status" value="1"/>
</dbReference>
<dbReference type="Pfam" id="PF26449">
    <property type="entry name" value="DUF8128"/>
    <property type="match status" value="1"/>
</dbReference>
<evidence type="ECO:0000259" key="2">
    <source>
        <dbReference type="PROSITE" id="PS50126"/>
    </source>
</evidence>
<dbReference type="Gene3D" id="3.40.50.300">
    <property type="entry name" value="P-loop containing nucleotide triphosphate hydrolases"/>
    <property type="match status" value="2"/>
</dbReference>
<protein>
    <recommendedName>
        <fullName evidence="2">S1 motif domain-containing protein</fullName>
    </recommendedName>
</protein>
<dbReference type="AlphaFoldDB" id="A0A1F5FH13"/>
<organism evidence="3 4">
    <name type="scientific">Candidatus Collierbacteria bacterium RIFOXYB1_FULL_49_13</name>
    <dbReference type="NCBI Taxonomy" id="1817728"/>
    <lineage>
        <taxon>Bacteria</taxon>
        <taxon>Candidatus Collieribacteriota</taxon>
    </lineage>
</organism>
<evidence type="ECO:0000256" key="1">
    <source>
        <dbReference type="SAM" id="MobiDB-lite"/>
    </source>
</evidence>
<accession>A0A1F5FH13</accession>
<dbReference type="CDD" id="cd01127">
    <property type="entry name" value="TrwB_TraG_TraD_VirD4"/>
    <property type="match status" value="1"/>
</dbReference>
<sequence length="1019" mass="113203">MTTSPLVHLEVRNAKDSELTPEAMMGFIGNLASVVKTSWWKRLQGSQPTVSLEIAALNQTVFFVVTVDREHVELIKSQVVSQYQTAIVSLSEDFLAPWSRHAKQSVGQLVFSAPFYYPLKTYNKFQTTDPLSAILGVLTRTPPRTALIAQIIISGAPKGWSNPVRSMLRKGVSTDPEKFEAHPHKAIIEEKIAASAFRAGIKIMAIADEKEDADSLLYQLAGTFAGYSLNEGNSFKLVRPSNPGAFIESMVKRSAAFIPRKQYLTTLELASLYHFPSKEQIGLKNIAWGKSMRGEPPDNLPVVDSTMDASSQGQITVFAKTEFKNQIVRFGIHLPDRRRHVYILGKSGTGKSYLLSNMAISDINNGFGVCFIDPHGDAIDHILDFIPENRIKDVCFLDPSDLAHPFHINPLEYTNPDQKELIVSGIVAIFQKLFFYSWGPRLEYILRLTLMTLIEIPGATFLDIPRILTDKKYTEWVVTQLDPLHHSVLIEFWSKEFASYNDKLKSEAVAPILNKVGQFISSPTIRTILRHPKSTIDLEQLMNEGRIVLLNLSHGKIGEDNAMLLGAMFITKFQLAAMNRAAIPEEQRRDFFLYVDEFQNFATTSFIKILSEARKYRLGLVLANQYTAQLPEEIQKAIFGNVGTIASFVVGADDATRIMNEFGNLYTQEDLVNLDRYQIITKISIDNRISSPFPAYTLPLPENTTINRQAAIESSQNIYNLTAEQSIQQIKDLKPVGPPPPPMIDPNQPPPPVDIGKTYQGRVANVMNYGVFVEVVPGRQGLLHTSKMTKEFLKTFSTLKAGDTIPVTVFQVDDQNRVNLSMKDEGKAIVPPGTTSKPIIPFRQTPRPIKPSESRLTRPFKDLPKAVMPDLIRHLPSETVPPGTASLPAGMVTRKADRSSWDVAPPAAGDSSQVERHQTPPLSNPSVKKAFVLLLSLVSSKTNKSSWVIKRSMTCGSCPNRGSKSVALFPKPLPASSAPKLARRYPPLNLFQSSARIGSSFPPRSTHLTLKVSTTILSS</sequence>